<keyword evidence="3" id="KW-1185">Reference proteome</keyword>
<organism evidence="2 3">
    <name type="scientific">Marchantia polymorpha</name>
    <name type="common">Common liverwort</name>
    <name type="synonym">Marchantia aquatica</name>
    <dbReference type="NCBI Taxonomy" id="3197"/>
    <lineage>
        <taxon>Eukaryota</taxon>
        <taxon>Viridiplantae</taxon>
        <taxon>Streptophyta</taxon>
        <taxon>Embryophyta</taxon>
        <taxon>Marchantiophyta</taxon>
        <taxon>Marchantiopsida</taxon>
        <taxon>Marchantiidae</taxon>
        <taxon>Marchantiales</taxon>
        <taxon>Marchantiaceae</taxon>
        <taxon>Marchantia</taxon>
    </lineage>
</organism>
<feature type="transmembrane region" description="Helical" evidence="1">
    <location>
        <begin position="104"/>
        <end position="129"/>
    </location>
</feature>
<evidence type="ECO:0000313" key="3">
    <source>
        <dbReference type="Proteomes" id="UP000244005"/>
    </source>
</evidence>
<proteinExistence type="predicted"/>
<dbReference type="EMBL" id="KZ772725">
    <property type="protein sequence ID" value="PTQ38153.1"/>
    <property type="molecule type" value="Genomic_DNA"/>
</dbReference>
<sequence length="150" mass="16678">MKTSPCYIFISASEREVRAGSIQSNPPAWDAERAGEDSFRSMHRLVGRIEEIGVCGLIHVKSMMRIWGTIFLSAECGCQPREQRDNCRGELMGSRVKNRDIVSYLLYAAAISTLFLHSSVVSNLGFVVFCRSLVHTYSAASAHVSEPCME</sequence>
<name>A0A2R6WWD0_MARPO</name>
<dbReference type="AlphaFoldDB" id="A0A2R6WWD0"/>
<keyword evidence="1" id="KW-1133">Transmembrane helix</keyword>
<keyword evidence="1" id="KW-0812">Transmembrane</keyword>
<evidence type="ECO:0000256" key="1">
    <source>
        <dbReference type="SAM" id="Phobius"/>
    </source>
</evidence>
<accession>A0A2R6WWD0</accession>
<keyword evidence="1" id="KW-0472">Membrane</keyword>
<dbReference type="Proteomes" id="UP000244005">
    <property type="component" value="Unassembled WGS sequence"/>
</dbReference>
<evidence type="ECO:0000313" key="2">
    <source>
        <dbReference type="EMBL" id="PTQ38153.1"/>
    </source>
</evidence>
<dbReference type="Gramene" id="Mp6g07680.1">
    <property type="protein sequence ID" value="Mp6g07680.1.cds1"/>
    <property type="gene ID" value="Mp6g07680"/>
</dbReference>
<gene>
    <name evidence="2" type="ORF">MARPO_0053s0081</name>
</gene>
<reference evidence="3" key="1">
    <citation type="journal article" date="2017" name="Cell">
        <title>Insights into land plant evolution garnered from the Marchantia polymorpha genome.</title>
        <authorList>
            <person name="Bowman J.L."/>
            <person name="Kohchi T."/>
            <person name="Yamato K.T."/>
            <person name="Jenkins J."/>
            <person name="Shu S."/>
            <person name="Ishizaki K."/>
            <person name="Yamaoka S."/>
            <person name="Nishihama R."/>
            <person name="Nakamura Y."/>
            <person name="Berger F."/>
            <person name="Adam C."/>
            <person name="Aki S.S."/>
            <person name="Althoff F."/>
            <person name="Araki T."/>
            <person name="Arteaga-Vazquez M.A."/>
            <person name="Balasubrmanian S."/>
            <person name="Barry K."/>
            <person name="Bauer D."/>
            <person name="Boehm C.R."/>
            <person name="Briginshaw L."/>
            <person name="Caballero-Perez J."/>
            <person name="Catarino B."/>
            <person name="Chen F."/>
            <person name="Chiyoda S."/>
            <person name="Chovatia M."/>
            <person name="Davies K.M."/>
            <person name="Delmans M."/>
            <person name="Demura T."/>
            <person name="Dierschke T."/>
            <person name="Dolan L."/>
            <person name="Dorantes-Acosta A.E."/>
            <person name="Eklund D.M."/>
            <person name="Florent S.N."/>
            <person name="Flores-Sandoval E."/>
            <person name="Fujiyama A."/>
            <person name="Fukuzawa H."/>
            <person name="Galik B."/>
            <person name="Grimanelli D."/>
            <person name="Grimwood J."/>
            <person name="Grossniklaus U."/>
            <person name="Hamada T."/>
            <person name="Haseloff J."/>
            <person name="Hetherington A.J."/>
            <person name="Higo A."/>
            <person name="Hirakawa Y."/>
            <person name="Hundley H.N."/>
            <person name="Ikeda Y."/>
            <person name="Inoue K."/>
            <person name="Inoue S.I."/>
            <person name="Ishida S."/>
            <person name="Jia Q."/>
            <person name="Kakita M."/>
            <person name="Kanazawa T."/>
            <person name="Kawai Y."/>
            <person name="Kawashima T."/>
            <person name="Kennedy M."/>
            <person name="Kinose K."/>
            <person name="Kinoshita T."/>
            <person name="Kohara Y."/>
            <person name="Koide E."/>
            <person name="Komatsu K."/>
            <person name="Kopischke S."/>
            <person name="Kubo M."/>
            <person name="Kyozuka J."/>
            <person name="Lagercrantz U."/>
            <person name="Lin S.S."/>
            <person name="Lindquist E."/>
            <person name="Lipzen A.M."/>
            <person name="Lu C.W."/>
            <person name="De Luna E."/>
            <person name="Martienssen R.A."/>
            <person name="Minamino N."/>
            <person name="Mizutani M."/>
            <person name="Mizutani M."/>
            <person name="Mochizuki N."/>
            <person name="Monte I."/>
            <person name="Mosher R."/>
            <person name="Nagasaki H."/>
            <person name="Nakagami H."/>
            <person name="Naramoto S."/>
            <person name="Nishitani K."/>
            <person name="Ohtani M."/>
            <person name="Okamoto T."/>
            <person name="Okumura M."/>
            <person name="Phillips J."/>
            <person name="Pollak B."/>
            <person name="Reinders A."/>
            <person name="Rovekamp M."/>
            <person name="Sano R."/>
            <person name="Sawa S."/>
            <person name="Schmid M.W."/>
            <person name="Shirakawa M."/>
            <person name="Solano R."/>
            <person name="Spunde A."/>
            <person name="Suetsugu N."/>
            <person name="Sugano S."/>
            <person name="Sugiyama A."/>
            <person name="Sun R."/>
            <person name="Suzuki Y."/>
            <person name="Takenaka M."/>
            <person name="Takezawa D."/>
            <person name="Tomogane H."/>
            <person name="Tsuzuki M."/>
            <person name="Ueda T."/>
            <person name="Umeda M."/>
            <person name="Ward J.M."/>
            <person name="Watanabe Y."/>
            <person name="Yazaki K."/>
            <person name="Yokoyama R."/>
            <person name="Yoshitake Y."/>
            <person name="Yotsui I."/>
            <person name="Zachgo S."/>
            <person name="Schmutz J."/>
        </authorList>
    </citation>
    <scope>NUCLEOTIDE SEQUENCE [LARGE SCALE GENOMIC DNA]</scope>
    <source>
        <strain evidence="3">Tak-1</strain>
    </source>
</reference>
<protein>
    <submittedName>
        <fullName evidence="2">Uncharacterized protein</fullName>
    </submittedName>
</protein>